<dbReference type="Proteomes" id="UP000799778">
    <property type="component" value="Unassembled WGS sequence"/>
</dbReference>
<evidence type="ECO:0000313" key="7">
    <source>
        <dbReference type="Proteomes" id="UP000799778"/>
    </source>
</evidence>
<comment type="cofactor">
    <cofactor evidence="1">
        <name>FAD</name>
        <dbReference type="ChEBI" id="CHEBI:57692"/>
    </cofactor>
</comment>
<organism evidence="6 7">
    <name type="scientific">Aaosphaeria arxii CBS 175.79</name>
    <dbReference type="NCBI Taxonomy" id="1450172"/>
    <lineage>
        <taxon>Eukaryota</taxon>
        <taxon>Fungi</taxon>
        <taxon>Dikarya</taxon>
        <taxon>Ascomycota</taxon>
        <taxon>Pezizomycotina</taxon>
        <taxon>Dothideomycetes</taxon>
        <taxon>Pleosporomycetidae</taxon>
        <taxon>Pleosporales</taxon>
        <taxon>Pleosporales incertae sedis</taxon>
        <taxon>Aaosphaeria</taxon>
    </lineage>
</organism>
<dbReference type="OrthoDB" id="2690153at2759"/>
<keyword evidence="3" id="KW-0274">FAD</keyword>
<protein>
    <submittedName>
        <fullName evidence="6">FAD binding domain-containing protein</fullName>
    </submittedName>
</protein>
<dbReference type="SUPFAM" id="SSF51905">
    <property type="entry name" value="FAD/NAD(P)-binding domain"/>
    <property type="match status" value="1"/>
</dbReference>
<dbReference type="EMBL" id="ML978070">
    <property type="protein sequence ID" value="KAF2014634.1"/>
    <property type="molecule type" value="Genomic_DNA"/>
</dbReference>
<accession>A0A6A5XQR0</accession>
<proteinExistence type="predicted"/>
<feature type="domain" description="FAD-binding" evidence="5">
    <location>
        <begin position="9"/>
        <end position="357"/>
    </location>
</feature>
<dbReference type="PANTHER" id="PTHR43004">
    <property type="entry name" value="TRK SYSTEM POTASSIUM UPTAKE PROTEIN"/>
    <property type="match status" value="1"/>
</dbReference>
<evidence type="ECO:0000259" key="5">
    <source>
        <dbReference type="Pfam" id="PF01494"/>
    </source>
</evidence>
<evidence type="ECO:0000256" key="3">
    <source>
        <dbReference type="ARBA" id="ARBA00022827"/>
    </source>
</evidence>
<dbReference type="InterPro" id="IPR002938">
    <property type="entry name" value="FAD-bd"/>
</dbReference>
<evidence type="ECO:0000256" key="4">
    <source>
        <dbReference type="ARBA" id="ARBA00023002"/>
    </source>
</evidence>
<dbReference type="Gene3D" id="3.40.30.120">
    <property type="match status" value="1"/>
</dbReference>
<keyword evidence="2" id="KW-0285">Flavoprotein</keyword>
<dbReference type="Gene3D" id="3.50.50.60">
    <property type="entry name" value="FAD/NAD(P)-binding domain"/>
    <property type="match status" value="1"/>
</dbReference>
<dbReference type="PRINTS" id="PR00420">
    <property type="entry name" value="RNGMNOXGNASE"/>
</dbReference>
<dbReference type="Gene3D" id="3.30.9.10">
    <property type="entry name" value="D-Amino Acid Oxidase, subunit A, domain 2"/>
    <property type="match status" value="1"/>
</dbReference>
<dbReference type="GeneID" id="54282567"/>
<gene>
    <name evidence="6" type="ORF">BU24DRAFT_392721</name>
</gene>
<evidence type="ECO:0000256" key="2">
    <source>
        <dbReference type="ARBA" id="ARBA00022630"/>
    </source>
</evidence>
<sequence>MGSVNPILDVPVLVVGGGPTGLLSAYMLSKLGVKSLLIEKYPERLAAPKAHALSPRSLEICRQYGLSTDAIRKQGSPRTDAFWVNFVTNLSGDRIGVLPYERMDPKVLDCTPEMIHNIPQPDFEQFVAWHLEKDPNVEIRKGVAFVSCDQNGDFVTTTVEERATKEQWQVVSRHVVACDGARSQVRKFLRIESEGEDGYETMMTIHFKGDLRPVVKDRLGMLHWITDPACSGFIIAYDLGGNQVLISNFDSNKHPAETWTEDLARATVSAAIGQDIPFEVLSYRPWLLSRKVAKHYRQKSVFLVGDAAHSFPPTGGLGLNSGLADAHNLAYKIAAVHQGWAKDGLLDSYDAERRQIALVASAQSVKNGKKIFSFLKALGTADISDLEEARANLLRSIHDPAKQDEIQSEIENQREHFDNLEIHIGYVYGSKEVPQNASHFTPKFKVGARLPHAWIWPKSSKLTEAIEPLDVSYIKELSQEEVDARRYSTLDLIEVGSFTLLVNSRAAWEDRHHEASLSLDNQGIKVRLVAADSDFIFVDQSQFDLYNKGIGFCNGGALLVRPDQHIVGCLGANTTSADIKRLVKSHLYL</sequence>
<dbReference type="RefSeq" id="XP_033382973.1">
    <property type="nucleotide sequence ID" value="XM_033525170.1"/>
</dbReference>
<dbReference type="Pfam" id="PF01494">
    <property type="entry name" value="FAD_binding_3"/>
    <property type="match status" value="1"/>
</dbReference>
<dbReference type="InterPro" id="IPR036188">
    <property type="entry name" value="FAD/NAD-bd_sf"/>
</dbReference>
<dbReference type="InterPro" id="IPR050641">
    <property type="entry name" value="RIFMO-like"/>
</dbReference>
<name>A0A6A5XQR0_9PLEO</name>
<dbReference type="AlphaFoldDB" id="A0A6A5XQR0"/>
<dbReference type="GO" id="GO:0016709">
    <property type="term" value="F:oxidoreductase activity, acting on paired donors, with incorporation or reduction of molecular oxygen, NAD(P)H as one donor, and incorporation of one atom of oxygen"/>
    <property type="evidence" value="ECO:0007669"/>
    <property type="project" value="UniProtKB-ARBA"/>
</dbReference>
<keyword evidence="4" id="KW-0560">Oxidoreductase</keyword>
<dbReference type="GO" id="GO:0071949">
    <property type="term" value="F:FAD binding"/>
    <property type="evidence" value="ECO:0007669"/>
    <property type="project" value="InterPro"/>
</dbReference>
<reference evidence="6" key="1">
    <citation type="journal article" date="2020" name="Stud. Mycol.">
        <title>101 Dothideomycetes genomes: a test case for predicting lifestyles and emergence of pathogens.</title>
        <authorList>
            <person name="Haridas S."/>
            <person name="Albert R."/>
            <person name="Binder M."/>
            <person name="Bloem J."/>
            <person name="Labutti K."/>
            <person name="Salamov A."/>
            <person name="Andreopoulos B."/>
            <person name="Baker S."/>
            <person name="Barry K."/>
            <person name="Bills G."/>
            <person name="Bluhm B."/>
            <person name="Cannon C."/>
            <person name="Castanera R."/>
            <person name="Culley D."/>
            <person name="Daum C."/>
            <person name="Ezra D."/>
            <person name="Gonzalez J."/>
            <person name="Henrissat B."/>
            <person name="Kuo A."/>
            <person name="Liang C."/>
            <person name="Lipzen A."/>
            <person name="Lutzoni F."/>
            <person name="Magnuson J."/>
            <person name="Mondo S."/>
            <person name="Nolan M."/>
            <person name="Ohm R."/>
            <person name="Pangilinan J."/>
            <person name="Park H.-J."/>
            <person name="Ramirez L."/>
            <person name="Alfaro M."/>
            <person name="Sun H."/>
            <person name="Tritt A."/>
            <person name="Yoshinaga Y."/>
            <person name="Zwiers L.-H."/>
            <person name="Turgeon B."/>
            <person name="Goodwin S."/>
            <person name="Spatafora J."/>
            <person name="Crous P."/>
            <person name="Grigoriev I."/>
        </authorList>
    </citation>
    <scope>NUCLEOTIDE SEQUENCE</scope>
    <source>
        <strain evidence="6">CBS 175.79</strain>
    </source>
</reference>
<keyword evidence="7" id="KW-1185">Reference proteome</keyword>
<dbReference type="PANTHER" id="PTHR43004:SF19">
    <property type="entry name" value="BINDING MONOOXYGENASE, PUTATIVE (JCVI)-RELATED"/>
    <property type="match status" value="1"/>
</dbReference>
<evidence type="ECO:0000313" key="6">
    <source>
        <dbReference type="EMBL" id="KAF2014634.1"/>
    </source>
</evidence>
<evidence type="ECO:0000256" key="1">
    <source>
        <dbReference type="ARBA" id="ARBA00001974"/>
    </source>
</evidence>